<keyword evidence="5" id="KW-0862">Zinc</keyword>
<evidence type="ECO:0000256" key="7">
    <source>
        <dbReference type="ARBA" id="ARBA00023125"/>
    </source>
</evidence>
<evidence type="ECO:0000256" key="6">
    <source>
        <dbReference type="ARBA" id="ARBA00023015"/>
    </source>
</evidence>
<dbReference type="InterPro" id="IPR000536">
    <property type="entry name" value="Nucl_hrmn_rcpt_lig-bd"/>
</dbReference>
<keyword evidence="8" id="KW-0804">Transcription</keyword>
<sequence length="321" mass="37175">MPPHSELYDLVHSTQGIRLLNWDDSPEDDMTVSSSNPDDSPPPREAMPATNNPEILRLYQIIEFVRDTYLMHADYSTESETSRTYTRPFSYLPPTPRPPENEDGASSSDENLESKRIWLWQQWTYRINAAIKKIVYFCKSLPGFFDQHKDDQMRLIKYGLFEVWLVGAASQVTEFRLLFIDGAFISEQQMAIVFGAEFATLFYHFANTLNTLSLNDTEIGLLAGIVLFSQRRDLDGPEIVEASRELLLKALRLLLSIRHPDEPEIETTLMQKISELEVLGVKYHSQLEWYHNNWHRITIPALFSEVFDIPHVQLLEETPDH</sequence>
<evidence type="ECO:0000256" key="8">
    <source>
        <dbReference type="ARBA" id="ARBA00023163"/>
    </source>
</evidence>
<gene>
    <name evidence="12" type="ORF">g.9090</name>
</gene>
<protein>
    <recommendedName>
        <fullName evidence="11">NR LBD domain-containing protein</fullName>
    </recommendedName>
</protein>
<dbReference type="InterPro" id="IPR001723">
    <property type="entry name" value="Nuclear_hrmn_rcpt"/>
</dbReference>
<organism evidence="12">
    <name type="scientific">Homalodisca liturata</name>
    <dbReference type="NCBI Taxonomy" id="320908"/>
    <lineage>
        <taxon>Eukaryota</taxon>
        <taxon>Metazoa</taxon>
        <taxon>Ecdysozoa</taxon>
        <taxon>Arthropoda</taxon>
        <taxon>Hexapoda</taxon>
        <taxon>Insecta</taxon>
        <taxon>Pterygota</taxon>
        <taxon>Neoptera</taxon>
        <taxon>Paraneoptera</taxon>
        <taxon>Hemiptera</taxon>
        <taxon>Auchenorrhyncha</taxon>
        <taxon>Membracoidea</taxon>
        <taxon>Cicadellidae</taxon>
        <taxon>Cicadellinae</taxon>
        <taxon>Proconiini</taxon>
        <taxon>Homalodisca</taxon>
    </lineage>
</organism>
<feature type="region of interest" description="Disordered" evidence="10">
    <location>
        <begin position="84"/>
        <end position="109"/>
    </location>
</feature>
<keyword evidence="4" id="KW-0863">Zinc-finger</keyword>
<dbReference type="PANTHER" id="PTHR45805">
    <property type="entry name" value="NUCLEAR HORMONE RECEPTOR HR3-RELATED"/>
    <property type="match status" value="1"/>
</dbReference>
<evidence type="ECO:0000256" key="3">
    <source>
        <dbReference type="ARBA" id="ARBA00022723"/>
    </source>
</evidence>
<dbReference type="AlphaFoldDB" id="A0A1B6K2H5"/>
<feature type="domain" description="NR LBD" evidence="11">
    <location>
        <begin position="66"/>
        <end position="309"/>
    </location>
</feature>
<dbReference type="EMBL" id="GECU01002044">
    <property type="protein sequence ID" value="JAT05663.1"/>
    <property type="molecule type" value="Transcribed_RNA"/>
</dbReference>
<evidence type="ECO:0000259" key="11">
    <source>
        <dbReference type="PROSITE" id="PS51843"/>
    </source>
</evidence>
<dbReference type="GO" id="GO:0005634">
    <property type="term" value="C:nucleus"/>
    <property type="evidence" value="ECO:0007669"/>
    <property type="project" value="UniProtKB-SubCell"/>
</dbReference>
<reference evidence="12" key="1">
    <citation type="submission" date="2015-11" db="EMBL/GenBank/DDBJ databases">
        <title>De novo transcriptome assembly of four potential Pierce s Disease insect vectors from Arizona vineyards.</title>
        <authorList>
            <person name="Tassone E.E."/>
        </authorList>
    </citation>
    <scope>NUCLEOTIDE SEQUENCE</scope>
</reference>
<evidence type="ECO:0000256" key="1">
    <source>
        <dbReference type="ARBA" id="ARBA00004123"/>
    </source>
</evidence>
<dbReference type="PROSITE" id="PS51843">
    <property type="entry name" value="NR_LBD"/>
    <property type="match status" value="1"/>
</dbReference>
<dbReference type="GO" id="GO:0004879">
    <property type="term" value="F:nuclear receptor activity"/>
    <property type="evidence" value="ECO:0007669"/>
    <property type="project" value="InterPro"/>
</dbReference>
<feature type="region of interest" description="Disordered" evidence="10">
    <location>
        <begin position="21"/>
        <end position="50"/>
    </location>
</feature>
<evidence type="ECO:0000256" key="4">
    <source>
        <dbReference type="ARBA" id="ARBA00022771"/>
    </source>
</evidence>
<proteinExistence type="inferred from homology"/>
<comment type="similarity">
    <text evidence="2">Belongs to the nuclear hormone receptor family. NR1 subfamily.</text>
</comment>
<evidence type="ECO:0000256" key="5">
    <source>
        <dbReference type="ARBA" id="ARBA00022833"/>
    </source>
</evidence>
<dbReference type="Pfam" id="PF00104">
    <property type="entry name" value="Hormone_recep"/>
    <property type="match status" value="1"/>
</dbReference>
<dbReference type="Gene3D" id="1.10.565.10">
    <property type="entry name" value="Retinoid X Receptor"/>
    <property type="match status" value="1"/>
</dbReference>
<accession>A0A1B6K2H5</accession>
<dbReference type="GO" id="GO:0003677">
    <property type="term" value="F:DNA binding"/>
    <property type="evidence" value="ECO:0007669"/>
    <property type="project" value="UniProtKB-KW"/>
</dbReference>
<comment type="subcellular location">
    <subcellularLocation>
        <location evidence="1">Nucleus</location>
    </subcellularLocation>
</comment>
<keyword evidence="3" id="KW-0479">Metal-binding</keyword>
<dbReference type="GO" id="GO:0008270">
    <property type="term" value="F:zinc ion binding"/>
    <property type="evidence" value="ECO:0007669"/>
    <property type="project" value="UniProtKB-KW"/>
</dbReference>
<dbReference type="InterPro" id="IPR001728">
    <property type="entry name" value="ThyrH_rcpt"/>
</dbReference>
<dbReference type="SUPFAM" id="SSF48508">
    <property type="entry name" value="Nuclear receptor ligand-binding domain"/>
    <property type="match status" value="1"/>
</dbReference>
<evidence type="ECO:0000256" key="2">
    <source>
        <dbReference type="ARBA" id="ARBA00008092"/>
    </source>
</evidence>
<name>A0A1B6K2H5_9HEMI</name>
<dbReference type="PANTHER" id="PTHR45805:SF10">
    <property type="entry name" value="ECDYSONE-INDUCED PROTEIN 78C"/>
    <property type="match status" value="1"/>
</dbReference>
<evidence type="ECO:0000256" key="9">
    <source>
        <dbReference type="ARBA" id="ARBA00023170"/>
    </source>
</evidence>
<keyword evidence="7" id="KW-0238">DNA-binding</keyword>
<evidence type="ECO:0000313" key="12">
    <source>
        <dbReference type="EMBL" id="JAT05663.1"/>
    </source>
</evidence>
<dbReference type="PRINTS" id="PR00546">
    <property type="entry name" value="THYROIDHORMR"/>
</dbReference>
<keyword evidence="6" id="KW-0805">Transcription regulation</keyword>
<evidence type="ECO:0000256" key="10">
    <source>
        <dbReference type="SAM" id="MobiDB-lite"/>
    </source>
</evidence>
<dbReference type="SMART" id="SM00430">
    <property type="entry name" value="HOLI"/>
    <property type="match status" value="1"/>
</dbReference>
<keyword evidence="9" id="KW-0675">Receptor</keyword>
<dbReference type="PRINTS" id="PR00398">
    <property type="entry name" value="STRDHORMONER"/>
</dbReference>
<dbReference type="InterPro" id="IPR035500">
    <property type="entry name" value="NHR-like_dom_sf"/>
</dbReference>